<reference evidence="2 3" key="1">
    <citation type="submission" date="2017-10" db="EMBL/GenBank/DDBJ databases">
        <title>Bacillus sp. nov., a halophilic bacterium isolated from a Keqin Lake.</title>
        <authorList>
            <person name="Wang H."/>
        </authorList>
    </citation>
    <scope>NUCLEOTIDE SEQUENCE [LARGE SCALE GENOMIC DNA]</scope>
    <source>
        <strain evidence="2 3">KCTC 13187</strain>
    </source>
</reference>
<sequence length="371" mass="43481">MGNQTLYQGKTAMEWAEIASESLMKQYDEPLQLPPANRWHYHQGVFLCGVLDVWRDTGKEAYYQYVKKYVDDLVDEEGNFYFRRDELDAIQPGLLLYPLIEREDDKRYKVALDKLRNLLETVNRTKSNGLWHKDKYPYQMWLDGLYMAGPFTMQYGLKYDEPELIEFVLHQEKLMRRFTKSEATGLYHHGWDESISTDWAVPEKGHAPEIWGRALGWYGMALTMLIELLPEDHPGRQELIVVLADLIKDLVRYQDKETGLWHQVVDKGENKDNWLETSCTSLFLLTIIRAVNQGYVDQSYYEYAKKGYEGILKHKVRFEGDRLILSGVCIGTSIGVYDYYMERETVDNDLHGVGAFILSSIQMHRYHKNQV</sequence>
<dbReference type="InterPro" id="IPR052043">
    <property type="entry name" value="PolySaccharide_Degr_Enz"/>
</dbReference>
<dbReference type="InterPro" id="IPR010905">
    <property type="entry name" value="Glyco_hydro_88"/>
</dbReference>
<dbReference type="AlphaFoldDB" id="A0A3A9K9H2"/>
<dbReference type="PANTHER" id="PTHR33886">
    <property type="entry name" value="UNSATURATED RHAMNOGALACTURONAN HYDROLASE (EUROFUNG)"/>
    <property type="match status" value="1"/>
</dbReference>
<comment type="caution">
    <text evidence="2">The sequence shown here is derived from an EMBL/GenBank/DDBJ whole genome shotgun (WGS) entry which is preliminary data.</text>
</comment>
<name>A0A3A9K9H2_9BACI</name>
<evidence type="ECO:0000256" key="1">
    <source>
        <dbReference type="ARBA" id="ARBA00022801"/>
    </source>
</evidence>
<organism evidence="2 3">
    <name type="scientific">Salipaludibacillus neizhouensis</name>
    <dbReference type="NCBI Taxonomy" id="885475"/>
    <lineage>
        <taxon>Bacteria</taxon>
        <taxon>Bacillati</taxon>
        <taxon>Bacillota</taxon>
        <taxon>Bacilli</taxon>
        <taxon>Bacillales</taxon>
        <taxon>Bacillaceae</taxon>
    </lineage>
</organism>
<gene>
    <name evidence="2" type="ORF">CR203_06740</name>
</gene>
<evidence type="ECO:0000313" key="3">
    <source>
        <dbReference type="Proteomes" id="UP000281498"/>
    </source>
</evidence>
<dbReference type="InterPro" id="IPR012341">
    <property type="entry name" value="6hp_glycosidase-like_sf"/>
</dbReference>
<protein>
    <submittedName>
        <fullName evidence="2">Glycoside hydrolase 105 family protein</fullName>
    </submittedName>
</protein>
<dbReference type="PANTHER" id="PTHR33886:SF8">
    <property type="entry name" value="UNSATURATED RHAMNOGALACTURONAN HYDROLASE (EUROFUNG)"/>
    <property type="match status" value="1"/>
</dbReference>
<proteinExistence type="predicted"/>
<dbReference type="OrthoDB" id="6381507at2"/>
<dbReference type="Gene3D" id="1.50.10.10">
    <property type="match status" value="1"/>
</dbReference>
<dbReference type="EMBL" id="PDOE01000002">
    <property type="protein sequence ID" value="RKL68178.1"/>
    <property type="molecule type" value="Genomic_DNA"/>
</dbReference>
<evidence type="ECO:0000313" key="2">
    <source>
        <dbReference type="EMBL" id="RKL68178.1"/>
    </source>
</evidence>
<dbReference type="GO" id="GO:0016787">
    <property type="term" value="F:hydrolase activity"/>
    <property type="evidence" value="ECO:0007669"/>
    <property type="project" value="UniProtKB-KW"/>
</dbReference>
<dbReference type="Pfam" id="PF07470">
    <property type="entry name" value="Glyco_hydro_88"/>
    <property type="match status" value="1"/>
</dbReference>
<dbReference type="RefSeq" id="WP_110938518.1">
    <property type="nucleotide sequence ID" value="NZ_KZ614147.1"/>
</dbReference>
<keyword evidence="1 2" id="KW-0378">Hydrolase</keyword>
<keyword evidence="3" id="KW-1185">Reference proteome</keyword>
<dbReference type="SUPFAM" id="SSF48208">
    <property type="entry name" value="Six-hairpin glycosidases"/>
    <property type="match status" value="1"/>
</dbReference>
<accession>A0A3A9K9H2</accession>
<dbReference type="InterPro" id="IPR008928">
    <property type="entry name" value="6-hairpin_glycosidase_sf"/>
</dbReference>
<dbReference type="GO" id="GO:0005975">
    <property type="term" value="P:carbohydrate metabolic process"/>
    <property type="evidence" value="ECO:0007669"/>
    <property type="project" value="InterPro"/>
</dbReference>
<dbReference type="Proteomes" id="UP000281498">
    <property type="component" value="Unassembled WGS sequence"/>
</dbReference>